<dbReference type="AlphaFoldDB" id="A0A9W8E7R2"/>
<name>A0A9W8E7R2_9FUNG</name>
<proteinExistence type="predicted"/>
<reference evidence="1" key="1">
    <citation type="submission" date="2022-07" db="EMBL/GenBank/DDBJ databases">
        <title>Phylogenomic reconstructions and comparative analyses of Kickxellomycotina fungi.</title>
        <authorList>
            <person name="Reynolds N.K."/>
            <person name="Stajich J.E."/>
            <person name="Barry K."/>
            <person name="Grigoriev I.V."/>
            <person name="Crous P."/>
            <person name="Smith M.E."/>
        </authorList>
    </citation>
    <scope>NUCLEOTIDE SEQUENCE</scope>
    <source>
        <strain evidence="1">RSA 567</strain>
    </source>
</reference>
<accession>A0A9W8E7R2</accession>
<evidence type="ECO:0000313" key="2">
    <source>
        <dbReference type="Proteomes" id="UP001151582"/>
    </source>
</evidence>
<sequence length="134" mass="14619">MAQVAVVTMLVQKAKATHERLDTQQAKLSHACGAIAEAQVSNRASHEQVMARIGLRIKATQALTADRRADHEATVADFASKCSKLADECERLERDSAPLEAGNKAQAACLDVQDCHLDMLKWVMLRRQGKATGH</sequence>
<dbReference type="OrthoDB" id="10572600at2759"/>
<protein>
    <submittedName>
        <fullName evidence="1">Uncharacterized protein</fullName>
    </submittedName>
</protein>
<gene>
    <name evidence="1" type="ORF">H4R34_003916</name>
</gene>
<keyword evidence="2" id="KW-1185">Reference proteome</keyword>
<dbReference type="Proteomes" id="UP001151582">
    <property type="component" value="Unassembled WGS sequence"/>
</dbReference>
<evidence type="ECO:0000313" key="1">
    <source>
        <dbReference type="EMBL" id="KAJ1976588.1"/>
    </source>
</evidence>
<organism evidence="1 2">
    <name type="scientific">Dimargaris verticillata</name>
    <dbReference type="NCBI Taxonomy" id="2761393"/>
    <lineage>
        <taxon>Eukaryota</taxon>
        <taxon>Fungi</taxon>
        <taxon>Fungi incertae sedis</taxon>
        <taxon>Zoopagomycota</taxon>
        <taxon>Kickxellomycotina</taxon>
        <taxon>Dimargaritomycetes</taxon>
        <taxon>Dimargaritales</taxon>
        <taxon>Dimargaritaceae</taxon>
        <taxon>Dimargaris</taxon>
    </lineage>
</organism>
<comment type="caution">
    <text evidence="1">The sequence shown here is derived from an EMBL/GenBank/DDBJ whole genome shotgun (WGS) entry which is preliminary data.</text>
</comment>
<dbReference type="EMBL" id="JANBQB010000417">
    <property type="protein sequence ID" value="KAJ1976588.1"/>
    <property type="molecule type" value="Genomic_DNA"/>
</dbReference>